<organism evidence="2 3">
    <name type="scientific">Oikopleura dioica</name>
    <name type="common">Tunicate</name>
    <dbReference type="NCBI Taxonomy" id="34765"/>
    <lineage>
        <taxon>Eukaryota</taxon>
        <taxon>Metazoa</taxon>
        <taxon>Chordata</taxon>
        <taxon>Tunicata</taxon>
        <taxon>Appendicularia</taxon>
        <taxon>Copelata</taxon>
        <taxon>Oikopleuridae</taxon>
        <taxon>Oikopleura</taxon>
    </lineage>
</organism>
<sequence>MKVLASIISTAFCQNIATNVREMMSAINPAMEQVAYENYGCVARGFFDPISKNLGEPVDAVDRAFNRWKNCRRCAKNAFEKTEPMILPYSYDLSAQKCLDELNSVERSVCECDLEFALRLDSVPLDPSLADYDEGNCAFLKNRSKPNHGCCAKSSGSFQWYNADLMCCDRSGGLKAIGECL</sequence>
<dbReference type="Pfam" id="PF00068">
    <property type="entry name" value="Phospholip_A2_1"/>
    <property type="match status" value="1"/>
</dbReference>
<evidence type="ECO:0000259" key="1">
    <source>
        <dbReference type="Pfam" id="PF00068"/>
    </source>
</evidence>
<dbReference type="Gene3D" id="1.20.90.10">
    <property type="entry name" value="Phospholipase A2 domain"/>
    <property type="match status" value="1"/>
</dbReference>
<proteinExistence type="predicted"/>
<dbReference type="Proteomes" id="UP001158576">
    <property type="component" value="Chromosome XSR"/>
</dbReference>
<accession>A0ABN7SGX7</accession>
<evidence type="ECO:0000313" key="3">
    <source>
        <dbReference type="Proteomes" id="UP001158576"/>
    </source>
</evidence>
<feature type="domain" description="Phospholipase A2-like central" evidence="1">
    <location>
        <begin position="19"/>
        <end position="121"/>
    </location>
</feature>
<protein>
    <submittedName>
        <fullName evidence="2">Oidioi.mRNA.OKI2018_I69.XSR.g13924.t1.cds</fullName>
    </submittedName>
</protein>
<dbReference type="EMBL" id="OU015569">
    <property type="protein sequence ID" value="CAG5094863.1"/>
    <property type="molecule type" value="Genomic_DNA"/>
</dbReference>
<reference evidence="2 3" key="1">
    <citation type="submission" date="2021-04" db="EMBL/GenBank/DDBJ databases">
        <authorList>
            <person name="Bliznina A."/>
        </authorList>
    </citation>
    <scope>NUCLEOTIDE SEQUENCE [LARGE SCALE GENOMIC DNA]</scope>
</reference>
<keyword evidence="3" id="KW-1185">Reference proteome</keyword>
<dbReference type="InterPro" id="IPR016090">
    <property type="entry name" value="PLA2-like_dom"/>
</dbReference>
<dbReference type="InterPro" id="IPR036444">
    <property type="entry name" value="PLipase_A2_dom_sf"/>
</dbReference>
<name>A0ABN7SGX7_OIKDI</name>
<dbReference type="SUPFAM" id="SSF48619">
    <property type="entry name" value="Phospholipase A2, PLA2"/>
    <property type="match status" value="1"/>
</dbReference>
<evidence type="ECO:0000313" key="2">
    <source>
        <dbReference type="EMBL" id="CAG5094863.1"/>
    </source>
</evidence>
<gene>
    <name evidence="2" type="ORF">OKIOD_LOCUS5482</name>
</gene>